<dbReference type="SUPFAM" id="SSF50985">
    <property type="entry name" value="RCC1/BLIP-II"/>
    <property type="match status" value="1"/>
</dbReference>
<comment type="caution">
    <text evidence="3">The sequence shown here is derived from an EMBL/GenBank/DDBJ whole genome shotgun (WGS) entry which is preliminary data.</text>
</comment>
<proteinExistence type="predicted"/>
<gene>
    <name evidence="3" type="ORF">PGLA2088_LOCUS37741</name>
</gene>
<dbReference type="InterPro" id="IPR036047">
    <property type="entry name" value="F-box-like_dom_sf"/>
</dbReference>
<evidence type="ECO:0000313" key="3">
    <source>
        <dbReference type="EMBL" id="CAE8713939.1"/>
    </source>
</evidence>
<name>A0A813KRA4_POLGL</name>
<dbReference type="InterPro" id="IPR051553">
    <property type="entry name" value="Ran_GTPase-activating"/>
</dbReference>
<evidence type="ECO:0000259" key="2">
    <source>
        <dbReference type="Pfam" id="PF12937"/>
    </source>
</evidence>
<feature type="region of interest" description="Disordered" evidence="1">
    <location>
        <begin position="37"/>
        <end position="75"/>
    </location>
</feature>
<dbReference type="InterPro" id="IPR001810">
    <property type="entry name" value="F-box_dom"/>
</dbReference>
<feature type="compositionally biased region" description="Acidic residues" evidence="1">
    <location>
        <begin position="42"/>
        <end position="65"/>
    </location>
</feature>
<evidence type="ECO:0000313" key="4">
    <source>
        <dbReference type="Proteomes" id="UP000626109"/>
    </source>
</evidence>
<protein>
    <recommendedName>
        <fullName evidence="2">F-box domain-containing protein</fullName>
    </recommendedName>
</protein>
<dbReference type="AlphaFoldDB" id="A0A813KRA4"/>
<dbReference type="Pfam" id="PF13540">
    <property type="entry name" value="RCC1_2"/>
    <property type="match status" value="1"/>
</dbReference>
<dbReference type="Gene3D" id="1.20.1280.50">
    <property type="match status" value="1"/>
</dbReference>
<dbReference type="Gene3D" id="2.130.10.30">
    <property type="entry name" value="Regulator of chromosome condensation 1/beta-lactamase-inhibitor protein II"/>
    <property type="match status" value="2"/>
</dbReference>
<dbReference type="InterPro" id="IPR009091">
    <property type="entry name" value="RCC1/BLIP-II"/>
</dbReference>
<feature type="domain" description="F-box" evidence="2">
    <location>
        <begin position="257"/>
        <end position="291"/>
    </location>
</feature>
<evidence type="ECO:0000256" key="1">
    <source>
        <dbReference type="SAM" id="MobiDB-lite"/>
    </source>
</evidence>
<dbReference type="PANTHER" id="PTHR45982">
    <property type="entry name" value="REGULATOR OF CHROMOSOME CONDENSATION"/>
    <property type="match status" value="1"/>
</dbReference>
<dbReference type="EMBL" id="CAJNNW010032546">
    <property type="protein sequence ID" value="CAE8713939.1"/>
    <property type="molecule type" value="Genomic_DNA"/>
</dbReference>
<reference evidence="3" key="1">
    <citation type="submission" date="2021-02" db="EMBL/GenBank/DDBJ databases">
        <authorList>
            <person name="Dougan E. K."/>
            <person name="Rhodes N."/>
            <person name="Thang M."/>
            <person name="Chan C."/>
        </authorList>
    </citation>
    <scope>NUCLEOTIDE SEQUENCE</scope>
</reference>
<dbReference type="Proteomes" id="UP000626109">
    <property type="component" value="Unassembled WGS sequence"/>
</dbReference>
<dbReference type="Pfam" id="PF12937">
    <property type="entry name" value="F-box-like"/>
    <property type="match status" value="1"/>
</dbReference>
<sequence length="693" mass="74781">MEETQQQLLAAIFPLATALPQLGLAVQKAVQNDAAARGAAAIEEDEEAHDAEEDGEEVHDAEAAEEAAAADASRSLGPRAAGAVAKYRELAAQVSSAMDDLACSRALHIREEDLGTLCTAVIGQVWDAASKEEDSFWASLEAAIVSAVDEFEQRQRFQQAESAEIASAVEAAAHAQRLLLTDAAASALHQRVAAAMRRGESLEQAVSAAVREWHKQMVRKQVQQTVWDSSGNSTRRVTGMVRFMPFKHTDSGRFDYELLVCVFSALPFGSLGELARVCKRWRSVAADPAWKPELVAYAWGPAALTGLSSACPRPKLLELSLTLCIVHIACADAATFVVTEAGDVWFWGRSWLGEEEPVCSTPTRISELRDVVSVTTTPSGYFHGRARVADGGGGYSCAAITHDGGLYTWGANVAGQLLQSHGLDVWVPRPKRISVPFRNAEGTDFVWRPASERVLHVACGLRYLAICIQRPGGSSAVLSCGSFCSSDPHRLHEWPELEGVALRQLTGGSFHCCALSTRGEVYTFGDEKGQDQANGNLLGFSRQLGQYRVPIHFAGAVAPRRLETEGLGPVAEVSCSTYSTLAITVDGRAFTWGDADGDALGHTHRPCNEPHWLRSIRFQRVAHGSLAYTNGAVASDEGRVFVWGGNMWEGGIAEGRASRGPTEIKWSGVPSCYRCTSVALGHKHGFLVFRKQP</sequence>
<dbReference type="SUPFAM" id="SSF81383">
    <property type="entry name" value="F-box domain"/>
    <property type="match status" value="1"/>
</dbReference>
<organism evidence="3 4">
    <name type="scientific">Polarella glacialis</name>
    <name type="common">Dinoflagellate</name>
    <dbReference type="NCBI Taxonomy" id="89957"/>
    <lineage>
        <taxon>Eukaryota</taxon>
        <taxon>Sar</taxon>
        <taxon>Alveolata</taxon>
        <taxon>Dinophyceae</taxon>
        <taxon>Suessiales</taxon>
        <taxon>Suessiaceae</taxon>
        <taxon>Polarella</taxon>
    </lineage>
</organism>
<dbReference type="PANTHER" id="PTHR45982:SF1">
    <property type="entry name" value="REGULATOR OF CHROMOSOME CONDENSATION"/>
    <property type="match status" value="1"/>
</dbReference>
<accession>A0A813KRA4</accession>